<keyword evidence="3 5" id="KW-0548">Nucleotidyltransferase</keyword>
<dbReference type="EMBL" id="JACHID010000008">
    <property type="protein sequence ID" value="MBB5022131.1"/>
    <property type="molecule type" value="Genomic_DNA"/>
</dbReference>
<dbReference type="GO" id="GO:0016020">
    <property type="term" value="C:membrane"/>
    <property type="evidence" value="ECO:0007669"/>
    <property type="project" value="UniProtKB-SubCell"/>
</dbReference>
<dbReference type="InterPro" id="IPR004528">
    <property type="entry name" value="KdsB"/>
</dbReference>
<comment type="pathway">
    <text evidence="5">Nucleotide-sugar biosynthesis; CMP-3-deoxy-D-manno-octulosonate biosynthesis; CMP-3-deoxy-D-manno-octulosonate from 3-deoxy-D-manno-octulosonate and CTP: step 1/1.</text>
</comment>
<sequence length="261" mass="29262">MNTPFHVIIPARYQSVRLPGKPLRDIAGKSMIQRVYEQACRSGATQVVIATDDQRIVEAAQTFGAPVCLTSSRHPSGTDRLQEAAAQLQLQDDDIVVNVQGDEPLIPPAIIDQVARNLARHPRASISTLYAPCQDAQTMFNPNAIKVVTDTHGYALYFSRAPIPWVREHFDAPQPTLPADMTFKRHIGIYGYRAGFLQRYVQWPSAPIERWESLEQLRAMWNGEVIHVEEAVEIPRGGVDTPEDLERVQNWIISNQANSDS</sequence>
<dbReference type="PANTHER" id="PTHR42866:SF2">
    <property type="entry name" value="3-DEOXY-MANNO-OCTULOSONATE CYTIDYLYLTRANSFERASE, MITOCHONDRIAL"/>
    <property type="match status" value="1"/>
</dbReference>
<keyword evidence="7" id="KW-1185">Reference proteome</keyword>
<comment type="function">
    <text evidence="5">Activates KDO (a required 8-carbon sugar) for incorporation into bacterial lipopolysaccharide in Gram-negative bacteria.</text>
</comment>
<evidence type="ECO:0000313" key="7">
    <source>
        <dbReference type="Proteomes" id="UP000528322"/>
    </source>
</evidence>
<dbReference type="NCBIfam" id="NF003950">
    <property type="entry name" value="PRK05450.1-3"/>
    <property type="match status" value="1"/>
</dbReference>
<keyword evidence="2 5" id="KW-0808">Transferase</keyword>
<evidence type="ECO:0000313" key="6">
    <source>
        <dbReference type="EMBL" id="MBB5022131.1"/>
    </source>
</evidence>
<comment type="catalytic activity">
    <reaction evidence="5">
        <text>3-deoxy-alpha-D-manno-oct-2-ulosonate + CTP = CMP-3-deoxy-beta-D-manno-octulosonate + diphosphate</text>
        <dbReference type="Rhea" id="RHEA:23448"/>
        <dbReference type="ChEBI" id="CHEBI:33019"/>
        <dbReference type="ChEBI" id="CHEBI:37563"/>
        <dbReference type="ChEBI" id="CHEBI:85986"/>
        <dbReference type="ChEBI" id="CHEBI:85987"/>
        <dbReference type="EC" id="2.7.7.38"/>
    </reaction>
</comment>
<dbReference type="NCBIfam" id="NF003952">
    <property type="entry name" value="PRK05450.1-5"/>
    <property type="match status" value="1"/>
</dbReference>
<dbReference type="GO" id="GO:0033468">
    <property type="term" value="P:CMP-keto-3-deoxy-D-manno-octulosonic acid biosynthetic process"/>
    <property type="evidence" value="ECO:0007669"/>
    <property type="project" value="UniProtKB-UniRule"/>
</dbReference>
<dbReference type="GO" id="GO:0008690">
    <property type="term" value="F:3-deoxy-manno-octulosonate cytidylyltransferase activity"/>
    <property type="evidence" value="ECO:0007669"/>
    <property type="project" value="UniProtKB-UniRule"/>
</dbReference>
<dbReference type="RefSeq" id="WP_183732089.1">
    <property type="nucleotide sequence ID" value="NZ_JACHID010000008.1"/>
</dbReference>
<dbReference type="AlphaFoldDB" id="A0A7W7Y4V1"/>
<protein>
    <recommendedName>
        <fullName evidence="5">3-deoxy-manno-octulosonate cytidylyltransferase</fullName>
        <ecNumber evidence="5">2.7.7.38</ecNumber>
    </recommendedName>
    <alternativeName>
        <fullName evidence="5">CMP-2-keto-3-deoxyoctulosonic acid synthase</fullName>
        <shortName evidence="5">CKS</shortName>
        <shortName evidence="5">CMP-KDO synthase</shortName>
    </alternativeName>
</protein>
<dbReference type="Pfam" id="PF02348">
    <property type="entry name" value="CTP_transf_3"/>
    <property type="match status" value="1"/>
</dbReference>
<proteinExistence type="inferred from homology"/>
<reference evidence="6 7" key="1">
    <citation type="submission" date="2020-08" db="EMBL/GenBank/DDBJ databases">
        <title>Genomic Encyclopedia of Type Strains, Phase IV (KMG-IV): sequencing the most valuable type-strain genomes for metagenomic binning, comparative biology and taxonomic classification.</title>
        <authorList>
            <person name="Goeker M."/>
        </authorList>
    </citation>
    <scope>NUCLEOTIDE SEQUENCE [LARGE SCALE GENOMIC DNA]</scope>
    <source>
        <strain evidence="6 7">DSM 22071</strain>
    </source>
</reference>
<dbReference type="GO" id="GO:0005829">
    <property type="term" value="C:cytosol"/>
    <property type="evidence" value="ECO:0007669"/>
    <property type="project" value="TreeGrafter"/>
</dbReference>
<dbReference type="NCBIfam" id="TIGR00466">
    <property type="entry name" value="kdsB"/>
    <property type="match status" value="1"/>
</dbReference>
<dbReference type="CDD" id="cd02517">
    <property type="entry name" value="CMP-KDO-Synthetase"/>
    <property type="match status" value="1"/>
</dbReference>
<evidence type="ECO:0000256" key="1">
    <source>
        <dbReference type="ARBA" id="ARBA00004370"/>
    </source>
</evidence>
<dbReference type="NCBIfam" id="NF009905">
    <property type="entry name" value="PRK13368.1"/>
    <property type="match status" value="1"/>
</dbReference>
<keyword evidence="5" id="KW-0963">Cytoplasm</keyword>
<dbReference type="Gene3D" id="3.90.550.10">
    <property type="entry name" value="Spore Coat Polysaccharide Biosynthesis Protein SpsA, Chain A"/>
    <property type="match status" value="1"/>
</dbReference>
<evidence type="ECO:0000256" key="4">
    <source>
        <dbReference type="ARBA" id="ARBA00022985"/>
    </source>
</evidence>
<dbReference type="InterPro" id="IPR029044">
    <property type="entry name" value="Nucleotide-diphossugar_trans"/>
</dbReference>
<dbReference type="SUPFAM" id="SSF53448">
    <property type="entry name" value="Nucleotide-diphospho-sugar transferases"/>
    <property type="match status" value="1"/>
</dbReference>
<name>A0A7W7Y4V1_9BACT</name>
<comment type="caution">
    <text evidence="6">The sequence shown here is derived from an EMBL/GenBank/DDBJ whole genome shotgun (WGS) entry which is preliminary data.</text>
</comment>
<dbReference type="FunFam" id="3.90.550.10:FF:000011">
    <property type="entry name" value="3-deoxy-manno-octulosonate cytidylyltransferase"/>
    <property type="match status" value="1"/>
</dbReference>
<keyword evidence="4 5" id="KW-0448">Lipopolysaccharide biosynthesis</keyword>
<evidence type="ECO:0000256" key="5">
    <source>
        <dbReference type="HAMAP-Rule" id="MF_00057"/>
    </source>
</evidence>
<comment type="subcellular location">
    <subcellularLocation>
        <location evidence="5">Cytoplasm</location>
    </subcellularLocation>
    <subcellularLocation>
        <location evidence="1">Membrane</location>
    </subcellularLocation>
</comment>
<dbReference type="UniPathway" id="UPA00358">
    <property type="reaction ID" value="UER00476"/>
</dbReference>
<evidence type="ECO:0000256" key="2">
    <source>
        <dbReference type="ARBA" id="ARBA00022679"/>
    </source>
</evidence>
<gene>
    <name evidence="5" type="primary">kdsB</name>
    <name evidence="6" type="ORF">HNR37_001459</name>
</gene>
<comment type="similarity">
    <text evidence="5">Belongs to the KdsB family.</text>
</comment>
<dbReference type="InterPro" id="IPR003329">
    <property type="entry name" value="Cytidylyl_trans"/>
</dbReference>
<accession>A0A7W7Y4V1</accession>
<organism evidence="6 7">
    <name type="scientific">Desulfurispira natronophila</name>
    <dbReference type="NCBI Taxonomy" id="682562"/>
    <lineage>
        <taxon>Bacteria</taxon>
        <taxon>Pseudomonadati</taxon>
        <taxon>Chrysiogenota</taxon>
        <taxon>Chrysiogenia</taxon>
        <taxon>Chrysiogenales</taxon>
        <taxon>Chrysiogenaceae</taxon>
        <taxon>Desulfurispira</taxon>
    </lineage>
</organism>
<dbReference type="Proteomes" id="UP000528322">
    <property type="component" value="Unassembled WGS sequence"/>
</dbReference>
<dbReference type="PANTHER" id="PTHR42866">
    <property type="entry name" value="3-DEOXY-MANNO-OCTULOSONATE CYTIDYLYLTRANSFERASE"/>
    <property type="match status" value="1"/>
</dbReference>
<dbReference type="GO" id="GO:0009103">
    <property type="term" value="P:lipopolysaccharide biosynthetic process"/>
    <property type="evidence" value="ECO:0007669"/>
    <property type="project" value="UniProtKB-UniRule"/>
</dbReference>
<dbReference type="HAMAP" id="MF_00057">
    <property type="entry name" value="KdsB"/>
    <property type="match status" value="1"/>
</dbReference>
<dbReference type="EC" id="2.7.7.38" evidence="5"/>
<evidence type="ECO:0000256" key="3">
    <source>
        <dbReference type="ARBA" id="ARBA00022695"/>
    </source>
</evidence>